<reference evidence="1 2" key="1">
    <citation type="submission" date="2018-04" db="EMBL/GenBank/DDBJ databases">
        <title>Genomic Encyclopedia of Archaeal and Bacterial Type Strains, Phase II (KMG-II): from individual species to whole genera.</title>
        <authorList>
            <person name="Goeker M."/>
        </authorList>
    </citation>
    <scope>NUCLEOTIDE SEQUENCE [LARGE SCALE GENOMIC DNA]</scope>
    <source>
        <strain evidence="1 2">DSM 45169</strain>
    </source>
</reference>
<proteinExistence type="predicted"/>
<dbReference type="RefSeq" id="WP_107724828.1">
    <property type="nucleotide sequence ID" value="NZ_PZZP01000001.1"/>
</dbReference>
<gene>
    <name evidence="1" type="ORF">C8J48_0538</name>
</gene>
<name>A0A2T4Z7X1_9BACL</name>
<keyword evidence="2" id="KW-1185">Reference proteome</keyword>
<sequence length="172" mass="19872">MFDLVNPKLPERLSVPFALIENAYTRLTRLVHDMSQEEIDYLGPAGNVNSTATLIQHLAFTDLEYLHCIKGEAIPEALMAEYGPDRTEDERLPVVKGQQVDQLLASYRRVIDLIEDYLQTCTDEDATATVTVPWWPESASVRYVLWHMAGHSMFHQGQIRRLREWYAQEHRS</sequence>
<evidence type="ECO:0000313" key="2">
    <source>
        <dbReference type="Proteomes" id="UP000241639"/>
    </source>
</evidence>
<dbReference type="EMBL" id="PZZP01000001">
    <property type="protein sequence ID" value="PTM57969.1"/>
    <property type="molecule type" value="Genomic_DNA"/>
</dbReference>
<dbReference type="Gene3D" id="1.20.120.450">
    <property type="entry name" value="dinb family like domain"/>
    <property type="match status" value="1"/>
</dbReference>
<dbReference type="InterPro" id="IPR034660">
    <property type="entry name" value="DinB/YfiT-like"/>
</dbReference>
<dbReference type="SUPFAM" id="SSF109854">
    <property type="entry name" value="DinB/YfiT-like putative metalloenzymes"/>
    <property type="match status" value="1"/>
</dbReference>
<accession>A0A2T4Z7X1</accession>
<dbReference type="InterPro" id="IPR007061">
    <property type="entry name" value="MST-like"/>
</dbReference>
<dbReference type="Pfam" id="PF04978">
    <property type="entry name" value="MST"/>
    <property type="match status" value="1"/>
</dbReference>
<organism evidence="1 2">
    <name type="scientific">Desmospora activa DSM 45169</name>
    <dbReference type="NCBI Taxonomy" id="1121389"/>
    <lineage>
        <taxon>Bacteria</taxon>
        <taxon>Bacillati</taxon>
        <taxon>Bacillota</taxon>
        <taxon>Bacilli</taxon>
        <taxon>Bacillales</taxon>
        <taxon>Thermoactinomycetaceae</taxon>
        <taxon>Desmospora</taxon>
    </lineage>
</organism>
<dbReference type="OrthoDB" id="2932601at2"/>
<evidence type="ECO:0000313" key="1">
    <source>
        <dbReference type="EMBL" id="PTM57969.1"/>
    </source>
</evidence>
<dbReference type="Proteomes" id="UP000241639">
    <property type="component" value="Unassembled WGS sequence"/>
</dbReference>
<protein>
    <submittedName>
        <fullName evidence="1">Putative damage-inducible protein DinB</fullName>
    </submittedName>
</protein>
<dbReference type="AlphaFoldDB" id="A0A2T4Z7X1"/>
<comment type="caution">
    <text evidence="1">The sequence shown here is derived from an EMBL/GenBank/DDBJ whole genome shotgun (WGS) entry which is preliminary data.</text>
</comment>